<reference evidence="2 3" key="1">
    <citation type="submission" date="2016-09" db="EMBL/GenBank/DDBJ databases">
        <title>Extensive genetic diversity and differential bi-allelic expression allows diatom success in the polar Southern Ocean.</title>
        <authorList>
            <consortium name="DOE Joint Genome Institute"/>
            <person name="Mock T."/>
            <person name="Otillar R.P."/>
            <person name="Strauss J."/>
            <person name="Dupont C."/>
            <person name="Frickenhaus S."/>
            <person name="Maumus F."/>
            <person name="Mcmullan M."/>
            <person name="Sanges R."/>
            <person name="Schmutz J."/>
            <person name="Toseland A."/>
            <person name="Valas R."/>
            <person name="Veluchamy A."/>
            <person name="Ward B.J."/>
            <person name="Allen A."/>
            <person name="Barry K."/>
            <person name="Falciatore A."/>
            <person name="Ferrante M."/>
            <person name="Fortunato A.E."/>
            <person name="Gloeckner G."/>
            <person name="Gruber A."/>
            <person name="Hipkin R."/>
            <person name="Janech M."/>
            <person name="Kroth P."/>
            <person name="Leese F."/>
            <person name="Lindquist E."/>
            <person name="Lyon B.R."/>
            <person name="Martin J."/>
            <person name="Mayer C."/>
            <person name="Parker M."/>
            <person name="Quesneville H."/>
            <person name="Raymond J."/>
            <person name="Uhlig C."/>
            <person name="Valentin K.U."/>
            <person name="Worden A.Z."/>
            <person name="Armbrust E.V."/>
            <person name="Bowler C."/>
            <person name="Green B."/>
            <person name="Moulton V."/>
            <person name="Van Oosterhout C."/>
            <person name="Grigoriev I."/>
        </authorList>
    </citation>
    <scope>NUCLEOTIDE SEQUENCE [LARGE SCALE GENOMIC DNA]</scope>
    <source>
        <strain evidence="2 3">CCMP1102</strain>
    </source>
</reference>
<sequence length="470" mass="53439">MIPSSPKTFHRQIQSTRRSGANYVRSVIPTDGGAIEHYKRRGNYPHLCRHRFHRRPDLRSSQQRHAHQHNRIINSSNNKTTSDCCHRDTTSLLKFSSASALKRVSAKVTKDKVHNKPRSNHNKIYVRIKRRAQHRKTTTPANNRPPLCAVIPDTITLRKSNVLSLCTDPPNSAIATATSEKDMSTENDDASFVDEVLNKEANESSYSVPADTTVGLKENNSNDDDTIWNDADDDGENNNEDNNNGDDHPYASLYPELTDVVGDDGVDDSDHPYKSLYPTPIIMNSNNLDLVSGLVGAAEEGKHPSPVTTDQRVVMTRNLLVSMDDDNGPLSWKSVSLIHPPPDSFVLYLANEILCQVESYLKEHPDRCYWIKYTDFWNELFSKTLHNHNYDDVLGIGSLSSSIMLSYRDYIQKLYTNFTKHFNDKVLIDYRIGTNNQILFLRACILFASSQHQHQNQPTQNQQHQQQQQV</sequence>
<keyword evidence="3" id="KW-1185">Reference proteome</keyword>
<proteinExistence type="predicted"/>
<feature type="region of interest" description="Disordered" evidence="1">
    <location>
        <begin position="1"/>
        <end position="20"/>
    </location>
</feature>
<dbReference type="AlphaFoldDB" id="A0A1E7FMZ2"/>
<feature type="compositionally biased region" description="Acidic residues" evidence="1">
    <location>
        <begin position="221"/>
        <end position="239"/>
    </location>
</feature>
<dbReference type="KEGG" id="fcy:FRACYDRAFT_235575"/>
<dbReference type="Proteomes" id="UP000095751">
    <property type="component" value="Unassembled WGS sequence"/>
</dbReference>
<protein>
    <submittedName>
        <fullName evidence="2">Uncharacterized protein</fullName>
    </submittedName>
</protein>
<feature type="region of interest" description="Disordered" evidence="1">
    <location>
        <begin position="200"/>
        <end position="253"/>
    </location>
</feature>
<name>A0A1E7FMZ2_9STRA</name>
<dbReference type="OrthoDB" id="10682022at2759"/>
<feature type="compositionally biased region" description="Polar residues" evidence="1">
    <location>
        <begin position="1"/>
        <end position="19"/>
    </location>
</feature>
<evidence type="ECO:0000313" key="2">
    <source>
        <dbReference type="EMBL" id="OEU19517.1"/>
    </source>
</evidence>
<evidence type="ECO:0000313" key="3">
    <source>
        <dbReference type="Proteomes" id="UP000095751"/>
    </source>
</evidence>
<dbReference type="InParanoid" id="A0A1E7FMZ2"/>
<accession>A0A1E7FMZ2</accession>
<gene>
    <name evidence="2" type="ORF">FRACYDRAFT_235575</name>
</gene>
<organism evidence="2 3">
    <name type="scientific">Fragilariopsis cylindrus CCMP1102</name>
    <dbReference type="NCBI Taxonomy" id="635003"/>
    <lineage>
        <taxon>Eukaryota</taxon>
        <taxon>Sar</taxon>
        <taxon>Stramenopiles</taxon>
        <taxon>Ochrophyta</taxon>
        <taxon>Bacillariophyta</taxon>
        <taxon>Bacillariophyceae</taxon>
        <taxon>Bacillariophycidae</taxon>
        <taxon>Bacillariales</taxon>
        <taxon>Bacillariaceae</taxon>
        <taxon>Fragilariopsis</taxon>
    </lineage>
</organism>
<evidence type="ECO:0000256" key="1">
    <source>
        <dbReference type="SAM" id="MobiDB-lite"/>
    </source>
</evidence>
<dbReference type="EMBL" id="KV784355">
    <property type="protein sequence ID" value="OEU19517.1"/>
    <property type="molecule type" value="Genomic_DNA"/>
</dbReference>